<gene>
    <name evidence="1" type="ORF">VTL71DRAFT_2864</name>
</gene>
<sequence length="113" mass="12363">MNMTDLRGLSASSSVHLSSSHFPNPHSQPYISSDLLLSPSFITISIRLRPQKRHLVVSKVTATNIGAAKKTQAETKRISGVPSFKHIEKPYAIDFVTPTSQVTEISRHALVLG</sequence>
<proteinExistence type="predicted"/>
<comment type="caution">
    <text evidence="1">The sequence shown here is derived from an EMBL/GenBank/DDBJ whole genome shotgun (WGS) entry which is preliminary data.</text>
</comment>
<accession>A0ABR4C5K0</accession>
<reference evidence="1 2" key="1">
    <citation type="journal article" date="2024" name="Commun. Biol.">
        <title>Comparative genomic analysis of thermophilic fungi reveals convergent evolutionary adaptations and gene losses.</title>
        <authorList>
            <person name="Steindorff A.S."/>
            <person name="Aguilar-Pontes M.V."/>
            <person name="Robinson A.J."/>
            <person name="Andreopoulos B."/>
            <person name="LaButti K."/>
            <person name="Kuo A."/>
            <person name="Mondo S."/>
            <person name="Riley R."/>
            <person name="Otillar R."/>
            <person name="Haridas S."/>
            <person name="Lipzen A."/>
            <person name="Grimwood J."/>
            <person name="Schmutz J."/>
            <person name="Clum A."/>
            <person name="Reid I.D."/>
            <person name="Moisan M.C."/>
            <person name="Butler G."/>
            <person name="Nguyen T.T.M."/>
            <person name="Dewar K."/>
            <person name="Conant G."/>
            <person name="Drula E."/>
            <person name="Henrissat B."/>
            <person name="Hansel C."/>
            <person name="Singer S."/>
            <person name="Hutchinson M.I."/>
            <person name="de Vries R.P."/>
            <person name="Natvig D.O."/>
            <person name="Powell A.J."/>
            <person name="Tsang A."/>
            <person name="Grigoriev I.V."/>
        </authorList>
    </citation>
    <scope>NUCLEOTIDE SEQUENCE [LARGE SCALE GENOMIC DNA]</scope>
    <source>
        <strain evidence="1 2">CBS 494.80</strain>
    </source>
</reference>
<keyword evidence="2" id="KW-1185">Reference proteome</keyword>
<organism evidence="1 2">
    <name type="scientific">Oculimacula yallundae</name>
    <dbReference type="NCBI Taxonomy" id="86028"/>
    <lineage>
        <taxon>Eukaryota</taxon>
        <taxon>Fungi</taxon>
        <taxon>Dikarya</taxon>
        <taxon>Ascomycota</taxon>
        <taxon>Pezizomycotina</taxon>
        <taxon>Leotiomycetes</taxon>
        <taxon>Helotiales</taxon>
        <taxon>Ploettnerulaceae</taxon>
        <taxon>Oculimacula</taxon>
    </lineage>
</organism>
<dbReference type="Proteomes" id="UP001595075">
    <property type="component" value="Unassembled WGS sequence"/>
</dbReference>
<evidence type="ECO:0000313" key="1">
    <source>
        <dbReference type="EMBL" id="KAL2065195.1"/>
    </source>
</evidence>
<dbReference type="EMBL" id="JAZHXI010000012">
    <property type="protein sequence ID" value="KAL2065195.1"/>
    <property type="molecule type" value="Genomic_DNA"/>
</dbReference>
<evidence type="ECO:0000313" key="2">
    <source>
        <dbReference type="Proteomes" id="UP001595075"/>
    </source>
</evidence>
<name>A0ABR4C5K0_9HELO</name>
<protein>
    <submittedName>
        <fullName evidence="1">Uncharacterized protein</fullName>
    </submittedName>
</protein>